<dbReference type="EMBL" id="MN740543">
    <property type="protein sequence ID" value="QHS77214.1"/>
    <property type="molecule type" value="Genomic_DNA"/>
</dbReference>
<accession>A0A6C0AC28</accession>
<dbReference type="AlphaFoldDB" id="A0A6C0AC28"/>
<reference evidence="1" key="1">
    <citation type="journal article" date="2020" name="Nature">
        <title>Giant virus diversity and host interactions through global metagenomics.</title>
        <authorList>
            <person name="Schulz F."/>
            <person name="Roux S."/>
            <person name="Paez-Espino D."/>
            <person name="Jungbluth S."/>
            <person name="Walsh D.A."/>
            <person name="Denef V.J."/>
            <person name="McMahon K.D."/>
            <person name="Konstantinidis K.T."/>
            <person name="Eloe-Fadrosh E.A."/>
            <person name="Kyrpides N.C."/>
            <person name="Woyke T."/>
        </authorList>
    </citation>
    <scope>NUCLEOTIDE SEQUENCE</scope>
    <source>
        <strain evidence="1">GVMAG-S-1004661-13</strain>
    </source>
</reference>
<proteinExistence type="predicted"/>
<protein>
    <submittedName>
        <fullName evidence="1">Uncharacterized protein</fullName>
    </submittedName>
</protein>
<evidence type="ECO:0000313" key="1">
    <source>
        <dbReference type="EMBL" id="QHS77214.1"/>
    </source>
</evidence>
<name>A0A6C0AC28_9ZZZZ</name>
<sequence>MNIGGSNRPIYDNCAYQKKLYESTSPLDYYLYQGKFENCSKCLHDKFWTPYQLVDIETELRNQNRPLSKCDQFKYNPNCKKSDLCLSTFDKSVPIVLAPEVCPIVHNNIPKRKDVGYNVPNQTPCGRRKN</sequence>
<organism evidence="1">
    <name type="scientific">viral metagenome</name>
    <dbReference type="NCBI Taxonomy" id="1070528"/>
    <lineage>
        <taxon>unclassified sequences</taxon>
        <taxon>metagenomes</taxon>
        <taxon>organismal metagenomes</taxon>
    </lineage>
</organism>